<evidence type="ECO:0000256" key="3">
    <source>
        <dbReference type="ARBA" id="ARBA00022475"/>
    </source>
</evidence>
<evidence type="ECO:0000256" key="1">
    <source>
        <dbReference type="ARBA" id="ARBA00004429"/>
    </source>
</evidence>
<dbReference type="InterPro" id="IPR026032">
    <property type="entry name" value="HcaT-like"/>
</dbReference>
<feature type="transmembrane region" description="Helical" evidence="8">
    <location>
        <begin position="210"/>
        <end position="232"/>
    </location>
</feature>
<dbReference type="InterPro" id="IPR024989">
    <property type="entry name" value="MFS_assoc_dom"/>
</dbReference>
<dbReference type="NCBIfam" id="NF008346">
    <property type="entry name" value="PRK11128.1"/>
    <property type="match status" value="1"/>
</dbReference>
<accession>A0A1M7YZC2</accession>
<dbReference type="CDD" id="cd17335">
    <property type="entry name" value="MFS_MFSD6"/>
    <property type="match status" value="1"/>
</dbReference>
<dbReference type="NCBIfam" id="NF037955">
    <property type="entry name" value="mfs"/>
    <property type="match status" value="1"/>
</dbReference>
<keyword evidence="4" id="KW-0997">Cell inner membrane</keyword>
<keyword evidence="3" id="KW-1003">Cell membrane</keyword>
<dbReference type="PANTHER" id="PTHR23522">
    <property type="entry name" value="BLL5896 PROTEIN"/>
    <property type="match status" value="1"/>
</dbReference>
<dbReference type="Proteomes" id="UP000184600">
    <property type="component" value="Unassembled WGS sequence"/>
</dbReference>
<feature type="transmembrane region" description="Helical" evidence="8">
    <location>
        <begin position="244"/>
        <end position="260"/>
    </location>
</feature>
<feature type="domain" description="Major facilitator superfamily associated" evidence="9">
    <location>
        <begin position="10"/>
        <end position="363"/>
    </location>
</feature>
<feature type="transmembrane region" description="Helical" evidence="8">
    <location>
        <begin position="136"/>
        <end position="154"/>
    </location>
</feature>
<evidence type="ECO:0000313" key="11">
    <source>
        <dbReference type="Proteomes" id="UP000184600"/>
    </source>
</evidence>
<feature type="transmembrane region" description="Helical" evidence="8">
    <location>
        <begin position="73"/>
        <end position="90"/>
    </location>
</feature>
<dbReference type="Gene3D" id="1.20.1250.20">
    <property type="entry name" value="MFS general substrate transporter like domains"/>
    <property type="match status" value="2"/>
</dbReference>
<name>A0A1M7YZC2_9VIBR</name>
<dbReference type="STRING" id="1117707.VQ7734_03809"/>
<dbReference type="GO" id="GO:0005886">
    <property type="term" value="C:plasma membrane"/>
    <property type="evidence" value="ECO:0007669"/>
    <property type="project" value="UniProtKB-SubCell"/>
</dbReference>
<keyword evidence="11" id="KW-1185">Reference proteome</keyword>
<dbReference type="SUPFAM" id="SSF103473">
    <property type="entry name" value="MFS general substrate transporter"/>
    <property type="match status" value="1"/>
</dbReference>
<feature type="transmembrane region" description="Helical" evidence="8">
    <location>
        <begin position="267"/>
        <end position="287"/>
    </location>
</feature>
<dbReference type="PANTHER" id="PTHR23522:SF10">
    <property type="entry name" value="3-PHENYLPROPIONIC ACID TRANSPORTER-RELATED"/>
    <property type="match status" value="1"/>
</dbReference>
<dbReference type="AlphaFoldDB" id="A0A1M7YZC2"/>
<dbReference type="OrthoDB" id="9150135at2"/>
<protein>
    <submittedName>
        <fullName evidence="10">Putative 3-phenylpropionic acid transporter</fullName>
    </submittedName>
</protein>
<evidence type="ECO:0000256" key="5">
    <source>
        <dbReference type="ARBA" id="ARBA00022692"/>
    </source>
</evidence>
<feature type="transmembrane region" description="Helical" evidence="8">
    <location>
        <begin position="12"/>
        <end position="31"/>
    </location>
</feature>
<evidence type="ECO:0000256" key="6">
    <source>
        <dbReference type="ARBA" id="ARBA00022989"/>
    </source>
</evidence>
<reference evidence="11" key="1">
    <citation type="submission" date="2016-12" db="EMBL/GenBank/DDBJ databases">
        <authorList>
            <person name="Rodrigo-Torres L."/>
            <person name="Arahal R.D."/>
            <person name="Lucena T."/>
        </authorList>
    </citation>
    <scope>NUCLEOTIDE SEQUENCE [LARGE SCALE GENOMIC DNA]</scope>
</reference>
<evidence type="ECO:0000259" key="9">
    <source>
        <dbReference type="Pfam" id="PF12832"/>
    </source>
</evidence>
<dbReference type="GO" id="GO:0015528">
    <property type="term" value="F:lactose:proton symporter activity"/>
    <property type="evidence" value="ECO:0007669"/>
    <property type="project" value="TreeGrafter"/>
</dbReference>
<dbReference type="PIRSF" id="PIRSF004925">
    <property type="entry name" value="HcaT"/>
    <property type="match status" value="1"/>
</dbReference>
<feature type="transmembrane region" description="Helical" evidence="8">
    <location>
        <begin position="160"/>
        <end position="179"/>
    </location>
</feature>
<dbReference type="GO" id="GO:0030395">
    <property type="term" value="F:lactose binding"/>
    <property type="evidence" value="ECO:0007669"/>
    <property type="project" value="TreeGrafter"/>
</dbReference>
<comment type="subcellular location">
    <subcellularLocation>
        <location evidence="1">Cell inner membrane</location>
        <topology evidence="1">Multi-pass membrane protein</topology>
    </subcellularLocation>
</comment>
<sequence>MINTSPYGWISQYFFSFFFVYGAYLPFWAIWLQSEGISSTDSGIILGLAFGTRCISNLFLTPRIQRVEQYIPALRWCSVLCAVLIALHGLTAGDFVWIAVATIFLNLFLGPIIPVSDALANYYTTLNMLDYGRTRLWGSVAFIVGSSIVGWVVTHYGESWILYCALIGMVVTILLSLRLPAPPPVTQQQPEDGSRVSLTGILKEWPVIKFLFLIACIQGSHAAYYSFSSVYWKSVGYSESVVGYLWSLGVIAEICVFAFSKRFFKSWSVHAMFLLSAVAVIVRWGLMAMTHQIAVLVVIQLFHSLTFAVAHLAAIRYIQQSGSADRMIALQALYNAIPLGAVIAVMTTISGWGYERWGSYVFFGMAVMGVIALFVRVDYQERTTTEIAPEAQNSSG</sequence>
<proteinExistence type="predicted"/>
<evidence type="ECO:0000256" key="7">
    <source>
        <dbReference type="ARBA" id="ARBA00023136"/>
    </source>
</evidence>
<evidence type="ECO:0000256" key="2">
    <source>
        <dbReference type="ARBA" id="ARBA00022448"/>
    </source>
</evidence>
<feature type="transmembrane region" description="Helical" evidence="8">
    <location>
        <begin position="43"/>
        <end position="61"/>
    </location>
</feature>
<dbReference type="RefSeq" id="WP_073585490.1">
    <property type="nucleotide sequence ID" value="NZ_AP024897.1"/>
</dbReference>
<evidence type="ECO:0000313" key="10">
    <source>
        <dbReference type="EMBL" id="SHO58039.1"/>
    </source>
</evidence>
<feature type="transmembrane region" description="Helical" evidence="8">
    <location>
        <begin position="96"/>
        <end position="115"/>
    </location>
</feature>
<keyword evidence="2" id="KW-0813">Transport</keyword>
<gene>
    <name evidence="10" type="primary">hcaT</name>
    <name evidence="10" type="ORF">VQ7734_03809</name>
</gene>
<keyword evidence="7 8" id="KW-0472">Membrane</keyword>
<feature type="transmembrane region" description="Helical" evidence="8">
    <location>
        <begin position="327"/>
        <end position="351"/>
    </location>
</feature>
<feature type="transmembrane region" description="Helical" evidence="8">
    <location>
        <begin position="293"/>
        <end position="315"/>
    </location>
</feature>
<dbReference type="Pfam" id="PF12832">
    <property type="entry name" value="MFS_1_like"/>
    <property type="match status" value="1"/>
</dbReference>
<organism evidence="10 11">
    <name type="scientific">Vibrio quintilis</name>
    <dbReference type="NCBI Taxonomy" id="1117707"/>
    <lineage>
        <taxon>Bacteria</taxon>
        <taxon>Pseudomonadati</taxon>
        <taxon>Pseudomonadota</taxon>
        <taxon>Gammaproteobacteria</taxon>
        <taxon>Vibrionales</taxon>
        <taxon>Vibrionaceae</taxon>
        <taxon>Vibrio</taxon>
    </lineage>
</organism>
<dbReference type="InterPro" id="IPR036259">
    <property type="entry name" value="MFS_trans_sf"/>
</dbReference>
<evidence type="ECO:0000256" key="4">
    <source>
        <dbReference type="ARBA" id="ARBA00022519"/>
    </source>
</evidence>
<feature type="transmembrane region" description="Helical" evidence="8">
    <location>
        <begin position="357"/>
        <end position="375"/>
    </location>
</feature>
<evidence type="ECO:0000256" key="8">
    <source>
        <dbReference type="SAM" id="Phobius"/>
    </source>
</evidence>
<keyword evidence="6 8" id="KW-1133">Transmembrane helix</keyword>
<dbReference type="EMBL" id="FRFG01000053">
    <property type="protein sequence ID" value="SHO58039.1"/>
    <property type="molecule type" value="Genomic_DNA"/>
</dbReference>
<keyword evidence="5 8" id="KW-0812">Transmembrane</keyword>